<dbReference type="PANTHER" id="PTHR23048:SF33">
    <property type="entry name" value="MYOSIN LIGHT CHAIN ALKALI"/>
    <property type="match status" value="1"/>
</dbReference>
<dbReference type="PROSITE" id="PS50222">
    <property type="entry name" value="EF_HAND_2"/>
    <property type="match status" value="2"/>
</dbReference>
<dbReference type="SUPFAM" id="SSF47473">
    <property type="entry name" value="EF-hand"/>
    <property type="match status" value="1"/>
</dbReference>
<dbReference type="PANTHER" id="PTHR23048">
    <property type="entry name" value="MYOSIN LIGHT CHAIN 1, 3"/>
    <property type="match status" value="1"/>
</dbReference>
<name>A0A3M7S896_BRAPC</name>
<dbReference type="CDD" id="cd00051">
    <property type="entry name" value="EFh"/>
    <property type="match status" value="1"/>
</dbReference>
<dbReference type="InterPro" id="IPR011992">
    <property type="entry name" value="EF-hand-dom_pair"/>
</dbReference>
<keyword evidence="1" id="KW-0677">Repeat</keyword>
<evidence type="ECO:0000313" key="6">
    <source>
        <dbReference type="Proteomes" id="UP000276133"/>
    </source>
</evidence>
<keyword evidence="6" id="KW-1185">Reference proteome</keyword>
<comment type="caution">
    <text evidence="5">The sequence shown here is derived from an EMBL/GenBank/DDBJ whole genome shotgun (WGS) entry which is preliminary data.</text>
</comment>
<keyword evidence="3" id="KW-0505">Motor protein</keyword>
<dbReference type="Pfam" id="PF13499">
    <property type="entry name" value="EF-hand_7"/>
    <property type="match status" value="1"/>
</dbReference>
<protein>
    <submittedName>
        <fullName evidence="5">Myosin light chain</fullName>
    </submittedName>
</protein>
<dbReference type="OrthoDB" id="26525at2759"/>
<dbReference type="STRING" id="10195.A0A3M7S896"/>
<dbReference type="GO" id="GO:0005509">
    <property type="term" value="F:calcium ion binding"/>
    <property type="evidence" value="ECO:0007669"/>
    <property type="project" value="InterPro"/>
</dbReference>
<keyword evidence="2" id="KW-0518">Myosin</keyword>
<dbReference type="Proteomes" id="UP000276133">
    <property type="component" value="Unassembled WGS sequence"/>
</dbReference>
<evidence type="ECO:0000256" key="2">
    <source>
        <dbReference type="ARBA" id="ARBA00023123"/>
    </source>
</evidence>
<dbReference type="AlphaFoldDB" id="A0A3M7S896"/>
<dbReference type="Gene3D" id="1.10.238.10">
    <property type="entry name" value="EF-hand"/>
    <property type="match status" value="2"/>
</dbReference>
<feature type="domain" description="EF-hand" evidence="4">
    <location>
        <begin position="7"/>
        <end position="42"/>
    </location>
</feature>
<dbReference type="GO" id="GO:0005859">
    <property type="term" value="C:muscle myosin complex"/>
    <property type="evidence" value="ECO:0007669"/>
    <property type="project" value="TreeGrafter"/>
</dbReference>
<dbReference type="InterPro" id="IPR002048">
    <property type="entry name" value="EF_hand_dom"/>
</dbReference>
<proteinExistence type="predicted"/>
<sequence>MASLPQDKVDEAKQVFEVFDKKYESKVDAHHIGDMLRSLGLAFFKMPEKTWGTYEDFMEGLKLYDKESNGLLSLAELSQVLVAMAEKLTPDQLEEIMKCTDTKEDGDGMINYD</sequence>
<feature type="non-terminal residue" evidence="5">
    <location>
        <position position="113"/>
    </location>
</feature>
<dbReference type="InterPro" id="IPR050230">
    <property type="entry name" value="CALM/Myosin/TropC-like"/>
</dbReference>
<gene>
    <name evidence="5" type="ORF">BpHYR1_049485</name>
</gene>
<feature type="domain" description="EF-hand" evidence="4">
    <location>
        <begin position="52"/>
        <end position="87"/>
    </location>
</feature>
<organism evidence="5 6">
    <name type="scientific">Brachionus plicatilis</name>
    <name type="common">Marine rotifer</name>
    <name type="synonym">Brachionus muelleri</name>
    <dbReference type="NCBI Taxonomy" id="10195"/>
    <lineage>
        <taxon>Eukaryota</taxon>
        <taxon>Metazoa</taxon>
        <taxon>Spiralia</taxon>
        <taxon>Gnathifera</taxon>
        <taxon>Rotifera</taxon>
        <taxon>Eurotatoria</taxon>
        <taxon>Monogononta</taxon>
        <taxon>Pseudotrocha</taxon>
        <taxon>Ploima</taxon>
        <taxon>Brachionidae</taxon>
        <taxon>Brachionus</taxon>
    </lineage>
</organism>
<evidence type="ECO:0000256" key="3">
    <source>
        <dbReference type="ARBA" id="ARBA00023175"/>
    </source>
</evidence>
<accession>A0A3M7S896</accession>
<reference evidence="5 6" key="1">
    <citation type="journal article" date="2018" name="Sci. Rep.">
        <title>Genomic signatures of local adaptation to the degree of environmental predictability in rotifers.</title>
        <authorList>
            <person name="Franch-Gras L."/>
            <person name="Hahn C."/>
            <person name="Garcia-Roger E.M."/>
            <person name="Carmona M.J."/>
            <person name="Serra M."/>
            <person name="Gomez A."/>
        </authorList>
    </citation>
    <scope>NUCLEOTIDE SEQUENCE [LARGE SCALE GENOMIC DNA]</scope>
    <source>
        <strain evidence="5">HYR1</strain>
    </source>
</reference>
<evidence type="ECO:0000313" key="5">
    <source>
        <dbReference type="EMBL" id="RNA32016.1"/>
    </source>
</evidence>
<dbReference type="EMBL" id="REGN01001864">
    <property type="protein sequence ID" value="RNA32016.1"/>
    <property type="molecule type" value="Genomic_DNA"/>
</dbReference>
<evidence type="ECO:0000256" key="1">
    <source>
        <dbReference type="ARBA" id="ARBA00022737"/>
    </source>
</evidence>
<evidence type="ECO:0000259" key="4">
    <source>
        <dbReference type="PROSITE" id="PS50222"/>
    </source>
</evidence>